<feature type="signal peptide" evidence="1">
    <location>
        <begin position="1"/>
        <end position="28"/>
    </location>
</feature>
<dbReference type="PANTHER" id="PTHR13593:SF113">
    <property type="entry name" value="SI:DKEY-266F7.9"/>
    <property type="match status" value="1"/>
</dbReference>
<sequence>MTRTYFSKLVLVFSLTILGLAGTSTVQAGECKTDQYKHPNNICYRPATWMRDLSPIIGDRRLTDIRIPGSHDAGTFDMPWGSIPKTQSHNFFDQLSVGARFFDIRPYYKNIDEGFVIHHGIAVAWATPLNSILADIKRFVSMPEHQRELVILQVDTPPDANDPMIIRLHQDLAKAFGERLLITNKDMAEALMPDGSRKFYGCNKSYPVETPSACSYNQLIAKGNILIFIPDWKQKNTAIKGALVHTPGIWSKDRAFSRRIYTETSNHNEHFKKLDEAVSGLVRQATDKLRVVYTQRMPAFGTKNPEGMAKDDNQIIADRIYSAKWRSRAINIVASDFVNGLPNYSYNVMQPVIEMNRK</sequence>
<evidence type="ECO:0008006" key="4">
    <source>
        <dbReference type="Google" id="ProtNLM"/>
    </source>
</evidence>
<gene>
    <name evidence="2" type="ORF">GCM10011348_17160</name>
</gene>
<dbReference type="PROSITE" id="PS50007">
    <property type="entry name" value="PIPLC_X_DOMAIN"/>
    <property type="match status" value="1"/>
</dbReference>
<keyword evidence="3" id="KW-1185">Reference proteome</keyword>
<name>A0A918DQV7_9GAMM</name>
<dbReference type="CDD" id="cd08557">
    <property type="entry name" value="PI-PLCc_bacteria_like"/>
    <property type="match status" value="1"/>
</dbReference>
<dbReference type="PANTHER" id="PTHR13593">
    <property type="match status" value="1"/>
</dbReference>
<dbReference type="GO" id="GO:0008081">
    <property type="term" value="F:phosphoric diester hydrolase activity"/>
    <property type="evidence" value="ECO:0007669"/>
    <property type="project" value="InterPro"/>
</dbReference>
<reference evidence="2 3" key="1">
    <citation type="journal article" date="2014" name="Int. J. Syst. Evol. Microbiol.">
        <title>Complete genome sequence of Corynebacterium casei LMG S-19264T (=DSM 44701T), isolated from a smear-ripened cheese.</title>
        <authorList>
            <consortium name="US DOE Joint Genome Institute (JGI-PGF)"/>
            <person name="Walter F."/>
            <person name="Albersmeier A."/>
            <person name="Kalinowski J."/>
            <person name="Ruckert C."/>
        </authorList>
    </citation>
    <scope>NUCLEOTIDE SEQUENCE [LARGE SCALE GENOMIC DNA]</scope>
    <source>
        <strain evidence="2 3">CGMCC 1.7286</strain>
    </source>
</reference>
<dbReference type="InterPro" id="IPR017946">
    <property type="entry name" value="PLC-like_Pdiesterase_TIM-brl"/>
</dbReference>
<proteinExistence type="predicted"/>
<feature type="chain" id="PRO_5038125761" description="Phosphatidylinositol diacylglycerol-lyase" evidence="1">
    <location>
        <begin position="29"/>
        <end position="358"/>
    </location>
</feature>
<organism evidence="2 3">
    <name type="scientific">Marinobacterium nitratireducens</name>
    <dbReference type="NCBI Taxonomy" id="518897"/>
    <lineage>
        <taxon>Bacteria</taxon>
        <taxon>Pseudomonadati</taxon>
        <taxon>Pseudomonadota</taxon>
        <taxon>Gammaproteobacteria</taxon>
        <taxon>Oceanospirillales</taxon>
        <taxon>Oceanospirillaceae</taxon>
        <taxon>Marinobacterium</taxon>
    </lineage>
</organism>
<dbReference type="GO" id="GO:0006629">
    <property type="term" value="P:lipid metabolic process"/>
    <property type="evidence" value="ECO:0007669"/>
    <property type="project" value="InterPro"/>
</dbReference>
<accession>A0A918DQV7</accession>
<evidence type="ECO:0000313" key="2">
    <source>
        <dbReference type="EMBL" id="GGO80457.1"/>
    </source>
</evidence>
<protein>
    <recommendedName>
        <fullName evidence="4">Phosphatidylinositol diacylglycerol-lyase</fullName>
    </recommendedName>
</protein>
<dbReference type="EMBL" id="BMLT01000004">
    <property type="protein sequence ID" value="GGO80457.1"/>
    <property type="molecule type" value="Genomic_DNA"/>
</dbReference>
<dbReference type="AlphaFoldDB" id="A0A918DQV7"/>
<dbReference type="Proteomes" id="UP000599578">
    <property type="component" value="Unassembled WGS sequence"/>
</dbReference>
<comment type="caution">
    <text evidence="2">The sequence shown here is derived from an EMBL/GenBank/DDBJ whole genome shotgun (WGS) entry which is preliminary data.</text>
</comment>
<evidence type="ECO:0000313" key="3">
    <source>
        <dbReference type="Proteomes" id="UP000599578"/>
    </source>
</evidence>
<evidence type="ECO:0000256" key="1">
    <source>
        <dbReference type="SAM" id="SignalP"/>
    </source>
</evidence>
<dbReference type="SUPFAM" id="SSF51695">
    <property type="entry name" value="PLC-like phosphodiesterases"/>
    <property type="match status" value="1"/>
</dbReference>
<dbReference type="RefSeq" id="WP_188860174.1">
    <property type="nucleotide sequence ID" value="NZ_BMLT01000004.1"/>
</dbReference>
<keyword evidence="1" id="KW-0732">Signal</keyword>
<dbReference type="Gene3D" id="3.20.20.190">
    <property type="entry name" value="Phosphatidylinositol (PI) phosphodiesterase"/>
    <property type="match status" value="1"/>
</dbReference>
<dbReference type="InterPro" id="IPR051057">
    <property type="entry name" value="PI-PLC_domain"/>
</dbReference>